<protein>
    <submittedName>
        <fullName evidence="1">Stage III sporulation protein SpoAB</fullName>
    </submittedName>
</protein>
<dbReference type="Pfam" id="PF09548">
    <property type="entry name" value="Spore_III_AB"/>
    <property type="match status" value="1"/>
</dbReference>
<dbReference type="RefSeq" id="WP_156352427.1">
    <property type="nucleotide sequence ID" value="NZ_CACRST010000006.1"/>
</dbReference>
<accession>A0A6N2R3Y0</accession>
<dbReference type="InterPro" id="IPR014198">
    <property type="entry name" value="Spore_III_AB"/>
</dbReference>
<dbReference type="EMBL" id="CACRST010000006">
    <property type="protein sequence ID" value="VYS75763.1"/>
    <property type="molecule type" value="Genomic_DNA"/>
</dbReference>
<organism evidence="1">
    <name type="scientific">Blautia glucerasea</name>
    <dbReference type="NCBI Taxonomy" id="536633"/>
    <lineage>
        <taxon>Bacteria</taxon>
        <taxon>Bacillati</taxon>
        <taxon>Bacillota</taxon>
        <taxon>Clostridia</taxon>
        <taxon>Lachnospirales</taxon>
        <taxon>Lachnospiraceae</taxon>
        <taxon>Blautia</taxon>
    </lineage>
</organism>
<proteinExistence type="predicted"/>
<evidence type="ECO:0000313" key="1">
    <source>
        <dbReference type="EMBL" id="VYS75763.1"/>
    </source>
</evidence>
<dbReference type="AlphaFoldDB" id="A0A6N2R3Y0"/>
<gene>
    <name evidence="1" type="ORF">BGLFYP119_00477</name>
</gene>
<reference evidence="1" key="1">
    <citation type="submission" date="2019-11" db="EMBL/GenBank/DDBJ databases">
        <authorList>
            <person name="Feng L."/>
        </authorList>
    </citation>
    <scope>NUCLEOTIDE SEQUENCE</scope>
    <source>
        <strain evidence="1">BgluceraseaLFYP119</strain>
    </source>
</reference>
<name>A0A6N2R3Y0_9FIRM</name>
<sequence length="172" mass="19484">MLKTAGIFLILAAGTGLGYTKSKELTERERNLRAFMQIAAYLQGAVRCGNAGLSEAFRETGKRMEGVYQEFLFEAADRMEETRGLTFEEIYRETADRCFPSQAFSIRERAIIYGIGEKLGCFDREMQLRQLEGVEKEVSQALMELRKELPQRKKLCQSLGILGGILLGVLLW</sequence>